<name>A0A5K1GJ06_9MAGN</name>
<organism evidence="1">
    <name type="scientific">Nymphaea colorata</name>
    <name type="common">pocket water lily</name>
    <dbReference type="NCBI Taxonomy" id="210225"/>
    <lineage>
        <taxon>Eukaryota</taxon>
        <taxon>Viridiplantae</taxon>
        <taxon>Streptophyta</taxon>
        <taxon>Embryophyta</taxon>
        <taxon>Tracheophyta</taxon>
        <taxon>Spermatophyta</taxon>
        <taxon>Magnoliopsida</taxon>
        <taxon>Nymphaeales</taxon>
        <taxon>Nymphaeaceae</taxon>
        <taxon>Nymphaea</taxon>
    </lineage>
</organism>
<evidence type="ECO:0000313" key="1">
    <source>
        <dbReference type="EMBL" id="VVW75120.1"/>
    </source>
</evidence>
<gene>
    <name evidence="1" type="ORF">NYM_LOCUS27613</name>
</gene>
<reference evidence="1" key="1">
    <citation type="submission" date="2019-09" db="EMBL/GenBank/DDBJ databases">
        <authorList>
            <person name="Zhang L."/>
        </authorList>
    </citation>
    <scope>NUCLEOTIDE SEQUENCE</scope>
</reference>
<sequence length="31" mass="3271">MRVVAAVARTALVIGQLAGFVGSNFHHHHSS</sequence>
<dbReference type="EMBL" id="LR721787">
    <property type="protein sequence ID" value="VVW75120.1"/>
    <property type="molecule type" value="Genomic_DNA"/>
</dbReference>
<protein>
    <submittedName>
        <fullName evidence="1">Uncharacterized protein</fullName>
    </submittedName>
</protein>
<proteinExistence type="predicted"/>
<dbReference type="AlphaFoldDB" id="A0A5K1GJ06"/>
<accession>A0A5K1GJ06</accession>